<protein>
    <submittedName>
        <fullName evidence="3">MCE family protein</fullName>
    </submittedName>
</protein>
<dbReference type="InterPro" id="IPR052336">
    <property type="entry name" value="MlaD_Phospholipid_Transporter"/>
</dbReference>
<dbReference type="Pfam" id="PF02470">
    <property type="entry name" value="MlaD"/>
    <property type="match status" value="1"/>
</dbReference>
<keyword evidence="1" id="KW-1133">Transmembrane helix</keyword>
<comment type="caution">
    <text evidence="3">The sequence shown here is derived from an EMBL/GenBank/DDBJ whole genome shotgun (WGS) entry which is preliminary data.</text>
</comment>
<organism evidence="3 4">
    <name type="scientific">Nocardia stercoris</name>
    <dbReference type="NCBI Taxonomy" id="2483361"/>
    <lineage>
        <taxon>Bacteria</taxon>
        <taxon>Bacillati</taxon>
        <taxon>Actinomycetota</taxon>
        <taxon>Actinomycetes</taxon>
        <taxon>Mycobacteriales</taxon>
        <taxon>Nocardiaceae</taxon>
        <taxon>Nocardia</taxon>
    </lineage>
</organism>
<accession>A0A3M2L009</accession>
<evidence type="ECO:0000313" key="4">
    <source>
        <dbReference type="Proteomes" id="UP000279275"/>
    </source>
</evidence>
<dbReference type="InterPro" id="IPR003399">
    <property type="entry name" value="Mce/MlaD"/>
</dbReference>
<dbReference type="Proteomes" id="UP000279275">
    <property type="component" value="Unassembled WGS sequence"/>
</dbReference>
<dbReference type="AlphaFoldDB" id="A0A3M2L009"/>
<dbReference type="EMBL" id="RFFH01000011">
    <property type="protein sequence ID" value="RMI30040.1"/>
    <property type="molecule type" value="Genomic_DNA"/>
</dbReference>
<evidence type="ECO:0000256" key="1">
    <source>
        <dbReference type="SAM" id="Phobius"/>
    </source>
</evidence>
<name>A0A3M2L009_9NOCA</name>
<feature type="transmembrane region" description="Helical" evidence="1">
    <location>
        <begin position="6"/>
        <end position="28"/>
    </location>
</feature>
<dbReference type="OrthoDB" id="4371474at2"/>
<dbReference type="GO" id="GO:0005576">
    <property type="term" value="C:extracellular region"/>
    <property type="evidence" value="ECO:0007669"/>
    <property type="project" value="TreeGrafter"/>
</dbReference>
<keyword evidence="1" id="KW-0812">Transmembrane</keyword>
<proteinExistence type="predicted"/>
<feature type="domain" description="Mce/MlaD" evidence="2">
    <location>
        <begin position="38"/>
        <end position="110"/>
    </location>
</feature>
<reference evidence="3 4" key="1">
    <citation type="submission" date="2018-10" db="EMBL/GenBank/DDBJ databases">
        <title>Isolation from cow dung.</title>
        <authorList>
            <person name="Ling L."/>
        </authorList>
    </citation>
    <scope>NUCLEOTIDE SEQUENCE [LARGE SCALE GENOMIC DNA]</scope>
    <source>
        <strain evidence="3 4">NEAU-LL90</strain>
    </source>
</reference>
<keyword evidence="1" id="KW-0472">Membrane</keyword>
<dbReference type="PANTHER" id="PTHR33371">
    <property type="entry name" value="INTERMEMBRANE PHOSPHOLIPID TRANSPORT SYSTEM BINDING PROTEIN MLAD-RELATED"/>
    <property type="match status" value="1"/>
</dbReference>
<gene>
    <name evidence="3" type="ORF">EBN03_22625</name>
</gene>
<dbReference type="RefSeq" id="WP_122190113.1">
    <property type="nucleotide sequence ID" value="NZ_RFFH01000011.1"/>
</dbReference>
<sequence length="318" mass="33560">MNLRGAVSLSAIATVLVVGIGYMSVGVLHLDPRRSYLTADMRLDNSGGLAVNSPVLLVGVQVGRIESVSKQASGALVRLRIDDRYHIPLSSAVRVEQLSALGEPYVEFAPESADGPYLRDGQTISTNRIRMPMTITALSAKVVELLEQVHPETVAALVSTFDHALSGTDAAVQTLQRSTSLLAATLLSRTPELRRLFADLQAMGANMDWLGPALTTAGPPFGYFGATLSQIVEGGATLVESRPVEGYFTGDGLVPFLTKLTDLVRQLGPDAVPVTPAIAPAIADAEHSAPALDIGTLLKQALQTVDPDGTVHVHIALK</sequence>
<keyword evidence="4" id="KW-1185">Reference proteome</keyword>
<evidence type="ECO:0000259" key="2">
    <source>
        <dbReference type="Pfam" id="PF02470"/>
    </source>
</evidence>
<evidence type="ECO:0000313" key="3">
    <source>
        <dbReference type="EMBL" id="RMI30040.1"/>
    </source>
</evidence>
<dbReference type="PANTHER" id="PTHR33371:SF16">
    <property type="entry name" value="MCE-FAMILY PROTEIN MCE3F"/>
    <property type="match status" value="1"/>
</dbReference>